<feature type="compositionally biased region" description="Basic and acidic residues" evidence="2">
    <location>
        <begin position="181"/>
        <end position="202"/>
    </location>
</feature>
<feature type="compositionally biased region" description="Polar residues" evidence="2">
    <location>
        <begin position="937"/>
        <end position="950"/>
    </location>
</feature>
<sequence length="957" mass="110306">MEQCNLIIGELRASLAETQTHLRGVEAELSETLASRQEAEARLSAIHSILRRLLGFRQSQYASRLGLRTDADASGTEGPEDTEDEKSRKSGGAPRETDPMNGAEMRARHSEEFENEWELRRIAERILQERARHPSSGGTVAPKPRQRMRRQPDQDQEVYLSPSLQLRSSQAAKRSKSMSPSRDKKDPLPERSNSNERQPDARFSFHEGRYHDSINLGDLDAIDFPARWLQTMRQHLNGARYRGLPGSDLDPEAVRMLLRDFLRHLVQIERERDSNEMNLRAREEQLADLHRQLSDYEQKVHHLQQTLGGIERGKSEVMEQVSSMKSVISEQESLMLKRDRDLDDMRDKMVLLERQLAVCEAEKQQLQIRMDKAKTSESRLEEDRRQLLRGLDDAETRYTQAEVARRRLEGELHRMQTAMNDLESEKQALQCRLENLARQNSELEARVHALQADVDRLTQALNQANQMVNELRDHVDRDQKDQMSLKQELNEQREMIAQLQKRESANDQERRLLEERLESNRTSLNQTKSRLHETLERLQELQLETSDGVLQRSELETQLRQLANMSAENQQTQSELQTRLATLQNEHTTVVEKNAELLRSLNDLGLEKHELECELTRTRKEQAQWKKTAERVDRERLREQDACTKLRTESTELGKTIRRLEEENLDLRRDLQKLQLNYENDLYERNANVPWYYYVQAHVAQQEDTQAARLIEVNTKQRLENEAEMERQRLALAQAEKVIQQKERSHRQRVRGLEEQVALLKDQLSQEMNRRQLFLSRSQNLASYTSPSQPNLLNVGTATTEPELGDIRSPLDISLPQETYLPGLYKPTIAPSRYDPYYYQVTGSIPSQLDRSYGSGSGRYSRDRDSGIVNRIGQGIPSPAGLRASTSQTMRGGESVEARHRSMGTPGSNTGTDTTTTGQSSGSKVKDSPSVHIPSRYMTTTSLNRSTSESTIRRKES</sequence>
<dbReference type="AlphaFoldDB" id="A0A3P8HM56"/>
<dbReference type="OrthoDB" id="3549872at2759"/>
<name>A0A3P8HM56_9TREM</name>
<reference evidence="3 4" key="1">
    <citation type="submission" date="2018-11" db="EMBL/GenBank/DDBJ databases">
        <authorList>
            <consortium name="Pathogen Informatics"/>
        </authorList>
    </citation>
    <scope>NUCLEOTIDE SEQUENCE [LARGE SCALE GENOMIC DNA]</scope>
    <source>
        <strain evidence="3 4">Egypt</strain>
    </source>
</reference>
<evidence type="ECO:0000313" key="4">
    <source>
        <dbReference type="Proteomes" id="UP000272942"/>
    </source>
</evidence>
<proteinExistence type="predicted"/>
<dbReference type="Proteomes" id="UP000272942">
    <property type="component" value="Unassembled WGS sequence"/>
</dbReference>
<organism evidence="3 4">
    <name type="scientific">Echinostoma caproni</name>
    <dbReference type="NCBI Taxonomy" id="27848"/>
    <lineage>
        <taxon>Eukaryota</taxon>
        <taxon>Metazoa</taxon>
        <taxon>Spiralia</taxon>
        <taxon>Lophotrochozoa</taxon>
        <taxon>Platyhelminthes</taxon>
        <taxon>Trematoda</taxon>
        <taxon>Digenea</taxon>
        <taxon>Plagiorchiida</taxon>
        <taxon>Echinostomata</taxon>
        <taxon>Echinostomatoidea</taxon>
        <taxon>Echinostomatidae</taxon>
        <taxon>Echinostoma</taxon>
    </lineage>
</organism>
<gene>
    <name evidence="3" type="ORF">ECPE_LOCUS9172</name>
</gene>
<feature type="region of interest" description="Disordered" evidence="2">
    <location>
        <begin position="128"/>
        <end position="202"/>
    </location>
</feature>
<keyword evidence="1" id="KW-0175">Coiled coil</keyword>
<accession>A0A3P8HM56</accession>
<evidence type="ECO:0000313" key="3">
    <source>
        <dbReference type="EMBL" id="VDP84908.1"/>
    </source>
</evidence>
<feature type="compositionally biased region" description="Basic and acidic residues" evidence="2">
    <location>
        <begin position="105"/>
        <end position="114"/>
    </location>
</feature>
<dbReference type="EMBL" id="UZAN01047011">
    <property type="protein sequence ID" value="VDP84908.1"/>
    <property type="molecule type" value="Genomic_DNA"/>
</dbReference>
<dbReference type="Gene3D" id="1.20.5.170">
    <property type="match status" value="1"/>
</dbReference>
<protein>
    <submittedName>
        <fullName evidence="3">Uncharacterized protein</fullName>
    </submittedName>
</protein>
<feature type="coiled-coil region" evidence="1">
    <location>
        <begin position="265"/>
        <end position="306"/>
    </location>
</feature>
<evidence type="ECO:0000256" key="1">
    <source>
        <dbReference type="SAM" id="Coils"/>
    </source>
</evidence>
<feature type="region of interest" description="Disordered" evidence="2">
    <location>
        <begin position="67"/>
        <end position="114"/>
    </location>
</feature>
<feature type="region of interest" description="Disordered" evidence="2">
    <location>
        <begin position="846"/>
        <end position="957"/>
    </location>
</feature>
<feature type="compositionally biased region" description="Polar residues" evidence="2">
    <location>
        <begin position="162"/>
        <end position="180"/>
    </location>
</feature>
<feature type="compositionally biased region" description="Low complexity" evidence="2">
    <location>
        <begin position="904"/>
        <end position="923"/>
    </location>
</feature>
<evidence type="ECO:0000256" key="2">
    <source>
        <dbReference type="SAM" id="MobiDB-lite"/>
    </source>
</evidence>
<feature type="coiled-coil region" evidence="1">
    <location>
        <begin position="342"/>
        <end position="677"/>
    </location>
</feature>
<feature type="coiled-coil region" evidence="1">
    <location>
        <begin position="716"/>
        <end position="770"/>
    </location>
</feature>
<dbReference type="SUPFAM" id="SSF57997">
    <property type="entry name" value="Tropomyosin"/>
    <property type="match status" value="1"/>
</dbReference>
<keyword evidence="4" id="KW-1185">Reference proteome</keyword>